<reference evidence="2" key="1">
    <citation type="submission" date="2018-02" db="EMBL/GenBank/DDBJ databases">
        <authorList>
            <person name="Hausmann B."/>
        </authorList>
    </citation>
    <scope>NUCLEOTIDE SEQUENCE [LARGE SCALE GENOMIC DNA]</scope>
    <source>
        <strain evidence="2">Peat soil MAG SbF1</strain>
    </source>
</reference>
<dbReference type="EMBL" id="OMOF01000122">
    <property type="protein sequence ID" value="SPF39511.1"/>
    <property type="molecule type" value="Genomic_DNA"/>
</dbReference>
<dbReference type="AlphaFoldDB" id="A0A2U3KIN0"/>
<sequence>MAILQNKIDFIAIISVTRANINGDPLNGNRPREDYNGYGIFSDVAIKRKIRNRLQDMGECIFVQSDRRENDMDFDNSLKNNYHSLKDRAAGEPRLAEEIKKGKKADADLFAKVACEKWIDVRSFGQVFAFKKPSTKEKDNDDESGKLSVGVRGPVSIQQAISVNPIDIIDMRITKSVNAESGKDGKASDTMGMKHYVDFGLYVIRGSISCQLAEKTGFTDEDSEKIKKALCELFENDESSARQAGTCEVCRVYWWKHPEKTPKETSAAIYRSLHITSKTDTPHSFADYDIAVNKTACAPEIIELM</sequence>
<dbReference type="Proteomes" id="UP000238916">
    <property type="component" value="Unassembled WGS sequence"/>
</dbReference>
<evidence type="ECO:0008006" key="3">
    <source>
        <dbReference type="Google" id="ProtNLM"/>
    </source>
</evidence>
<dbReference type="GO" id="GO:0043571">
    <property type="term" value="P:maintenance of CRISPR repeat elements"/>
    <property type="evidence" value="ECO:0007669"/>
    <property type="project" value="InterPro"/>
</dbReference>
<organism evidence="1 2">
    <name type="scientific">Candidatus Desulfosporosinus infrequens</name>
    <dbReference type="NCBI Taxonomy" id="2043169"/>
    <lineage>
        <taxon>Bacteria</taxon>
        <taxon>Bacillati</taxon>
        <taxon>Bacillota</taxon>
        <taxon>Clostridia</taxon>
        <taxon>Eubacteriales</taxon>
        <taxon>Desulfitobacteriaceae</taxon>
        <taxon>Desulfosporosinus</taxon>
    </lineage>
</organism>
<name>A0A2U3KIN0_9FIRM</name>
<dbReference type="InterPro" id="IPR013418">
    <property type="entry name" value="CRISPR-assoc_prot_Cas7/Csd2"/>
</dbReference>
<evidence type="ECO:0000313" key="1">
    <source>
        <dbReference type="EMBL" id="SPF39511.1"/>
    </source>
</evidence>
<dbReference type="NCBIfam" id="TIGR01595">
    <property type="entry name" value="cas_CT1132"/>
    <property type="match status" value="1"/>
</dbReference>
<dbReference type="OrthoDB" id="9776792at2"/>
<proteinExistence type="predicted"/>
<protein>
    <recommendedName>
        <fullName evidence="3">Type I-C CRISPR-associated protein Cas7/Csd2</fullName>
    </recommendedName>
</protein>
<evidence type="ECO:0000313" key="2">
    <source>
        <dbReference type="Proteomes" id="UP000238916"/>
    </source>
</evidence>
<dbReference type="Pfam" id="PF05107">
    <property type="entry name" value="Cas_Cas7"/>
    <property type="match status" value="1"/>
</dbReference>
<dbReference type="InterPro" id="IPR006482">
    <property type="entry name" value="Cas7_Csh2/Csh2"/>
</dbReference>
<gene>
    <name evidence="1" type="ORF">SBF1_2080006</name>
</gene>
<dbReference type="NCBIfam" id="TIGR02589">
    <property type="entry name" value="cas_Csd2"/>
    <property type="match status" value="1"/>
</dbReference>
<accession>A0A2U3KIN0</accession>